<dbReference type="RefSeq" id="XP_015402857.1">
    <property type="nucleotide sequence ID" value="XM_015554984.1"/>
</dbReference>
<keyword evidence="9" id="KW-0119">Carbohydrate metabolism</keyword>
<evidence type="ECO:0000313" key="18">
    <source>
        <dbReference type="EMBL" id="KNG81934.1"/>
    </source>
</evidence>
<proteinExistence type="inferred from homology"/>
<dbReference type="GO" id="GO:0030245">
    <property type="term" value="P:cellulose catabolic process"/>
    <property type="evidence" value="ECO:0007669"/>
    <property type="project" value="UniProtKB-KW"/>
</dbReference>
<dbReference type="PANTHER" id="PTHR42715:SF5">
    <property type="entry name" value="BETA-GLUCOSIDASE M-RELATED"/>
    <property type="match status" value="1"/>
</dbReference>
<dbReference type="PANTHER" id="PTHR42715">
    <property type="entry name" value="BETA-GLUCOSIDASE"/>
    <property type="match status" value="1"/>
</dbReference>
<evidence type="ECO:0000256" key="7">
    <source>
        <dbReference type="ARBA" id="ARBA00023001"/>
    </source>
</evidence>
<dbReference type="Gene3D" id="3.40.50.1700">
    <property type="entry name" value="Glycoside hydrolase family 3 C-terminal domain"/>
    <property type="match status" value="1"/>
</dbReference>
<dbReference type="Pfam" id="PF00933">
    <property type="entry name" value="Glyco_hydro_3"/>
    <property type="match status" value="1"/>
</dbReference>
<dbReference type="InterPro" id="IPR001764">
    <property type="entry name" value="Glyco_hydro_3_N"/>
</dbReference>
<evidence type="ECO:0000256" key="14">
    <source>
        <dbReference type="ARBA" id="ARBA00041589"/>
    </source>
</evidence>
<accession>A0A0L1IR40</accession>
<keyword evidence="5 16" id="KW-0732">Signal</keyword>
<evidence type="ECO:0000256" key="3">
    <source>
        <dbReference type="ARBA" id="ARBA00005336"/>
    </source>
</evidence>
<evidence type="ECO:0000256" key="5">
    <source>
        <dbReference type="ARBA" id="ARBA00022729"/>
    </source>
</evidence>
<dbReference type="SUPFAM" id="SSF51445">
    <property type="entry name" value="(Trans)glycosidases"/>
    <property type="match status" value="1"/>
</dbReference>
<evidence type="ECO:0000259" key="17">
    <source>
        <dbReference type="Pfam" id="PF00933"/>
    </source>
</evidence>
<keyword evidence="7" id="KW-0136">Cellulose degradation</keyword>
<comment type="similarity">
    <text evidence="3">Belongs to the glycosyl hydrolase 3 family.</text>
</comment>
<evidence type="ECO:0000256" key="10">
    <source>
        <dbReference type="ARBA" id="ARBA00023295"/>
    </source>
</evidence>
<evidence type="ECO:0000256" key="9">
    <source>
        <dbReference type="ARBA" id="ARBA00023277"/>
    </source>
</evidence>
<evidence type="ECO:0000256" key="12">
    <source>
        <dbReference type="ARBA" id="ARBA00039571"/>
    </source>
</evidence>
<evidence type="ECO:0000256" key="16">
    <source>
        <dbReference type="SAM" id="SignalP"/>
    </source>
</evidence>
<keyword evidence="19" id="KW-1185">Reference proteome</keyword>
<dbReference type="EC" id="3.2.1.21" evidence="4"/>
<evidence type="ECO:0000256" key="6">
    <source>
        <dbReference type="ARBA" id="ARBA00022801"/>
    </source>
</evidence>
<evidence type="ECO:0000256" key="15">
    <source>
        <dbReference type="ARBA" id="ARBA00041805"/>
    </source>
</evidence>
<evidence type="ECO:0000256" key="8">
    <source>
        <dbReference type="ARBA" id="ARBA00023180"/>
    </source>
</evidence>
<dbReference type="InterPro" id="IPR050288">
    <property type="entry name" value="Cellulose_deg_GH3"/>
</dbReference>
<keyword evidence="6" id="KW-0378">Hydrolase</keyword>
<reference evidence="18 19" key="1">
    <citation type="submission" date="2014-06" db="EMBL/GenBank/DDBJ databases">
        <title>The Genome of the Aflatoxigenic Filamentous Fungus Aspergillus nomius.</title>
        <authorList>
            <person name="Moore M.G."/>
            <person name="Shannon B.M."/>
            <person name="Brian M.M."/>
        </authorList>
    </citation>
    <scope>NUCLEOTIDE SEQUENCE [LARGE SCALE GENOMIC DNA]</scope>
    <source>
        <strain evidence="18 19">NRRL 13137</strain>
    </source>
</reference>
<evidence type="ECO:0000256" key="1">
    <source>
        <dbReference type="ARBA" id="ARBA00000448"/>
    </source>
</evidence>
<sequence length="482" mass="51891">MIWTEGLGLAVTLLSVWKVSVVEHNITSDSYFYELFEPVCPSPIGNGTGDWAEAYAKARAFISQLTLEENNNLTYGISTTSNACSGVVAGIPRLGFPRLCFEHAGNGVRYADFVNNYPSGIHVGASRNKSLAYDRACGVMGGEGAKGMQAQGVIASVKQELYSKAVDDAGNYTIEAVSSNIDNKTIQELYLWPFRDSIKAEAGNIMCSYNRVNNSFGCQNSTTMNGLPKTELGFSGFTVSDWNAQHSGVAASIAGLDMAMPDGQKYWGNNFTEAYANGGISVAHLDNMPMIISAWYKMGQDGATYPAPGVGVPYNIRAPHRIVNALDTDAKPTLFEGAVEGHVLVKNTNDVLPLKSPSYCPSSATTPKPLLSAVSQVEETFGTINFASTMLEQPYDFQVAFNGTVTGGGGSGSNTGPYISAPLDALQQRASQDNTVIMWDTENTDDYMALMEGSDACLVFINAFCYESSIPFTDHQVMDNRR</sequence>
<dbReference type="EMBL" id="JNOM01000395">
    <property type="protein sequence ID" value="KNG81934.1"/>
    <property type="molecule type" value="Genomic_DNA"/>
</dbReference>
<dbReference type="AlphaFoldDB" id="A0A0L1IR40"/>
<evidence type="ECO:0000256" key="13">
    <source>
        <dbReference type="ARBA" id="ARBA00041282"/>
    </source>
</evidence>
<evidence type="ECO:0000256" key="2">
    <source>
        <dbReference type="ARBA" id="ARBA00004987"/>
    </source>
</evidence>
<organism evidence="18 19">
    <name type="scientific">Aspergillus nomiae NRRL (strain ATCC 15546 / NRRL 13137 / CBS 260.88 / M93)</name>
    <dbReference type="NCBI Taxonomy" id="1509407"/>
    <lineage>
        <taxon>Eukaryota</taxon>
        <taxon>Fungi</taxon>
        <taxon>Dikarya</taxon>
        <taxon>Ascomycota</taxon>
        <taxon>Pezizomycotina</taxon>
        <taxon>Eurotiomycetes</taxon>
        <taxon>Eurotiomycetidae</taxon>
        <taxon>Eurotiales</taxon>
        <taxon>Aspergillaceae</taxon>
        <taxon>Aspergillus</taxon>
        <taxon>Aspergillus subgen. Circumdati</taxon>
    </lineage>
</organism>
<evidence type="ECO:0000256" key="11">
    <source>
        <dbReference type="ARBA" id="ARBA00023326"/>
    </source>
</evidence>
<comment type="pathway">
    <text evidence="2">Glycan metabolism; cellulose degradation.</text>
</comment>
<feature type="domain" description="Glycoside hydrolase family 3 N-terminal" evidence="17">
    <location>
        <begin position="139"/>
        <end position="287"/>
    </location>
</feature>
<comment type="caution">
    <text evidence="18">The sequence shown here is derived from an EMBL/GenBank/DDBJ whole genome shotgun (WGS) entry which is preliminary data.</text>
</comment>
<protein>
    <recommendedName>
        <fullName evidence="12">Probable beta-glucosidase M</fullName>
        <ecNumber evidence="4">3.2.1.21</ecNumber>
    </recommendedName>
    <alternativeName>
        <fullName evidence="13">Beta-D-glucoside glucohydrolase M</fullName>
    </alternativeName>
    <alternativeName>
        <fullName evidence="14">Cellobiase M</fullName>
    </alternativeName>
    <alternativeName>
        <fullName evidence="15">Gentiobiase M</fullName>
    </alternativeName>
</protein>
<evidence type="ECO:0000256" key="4">
    <source>
        <dbReference type="ARBA" id="ARBA00012744"/>
    </source>
</evidence>
<dbReference type="Gene3D" id="3.20.20.300">
    <property type="entry name" value="Glycoside hydrolase, family 3, N-terminal domain"/>
    <property type="match status" value="2"/>
</dbReference>
<keyword evidence="11" id="KW-0624">Polysaccharide degradation</keyword>
<dbReference type="InterPro" id="IPR017853">
    <property type="entry name" value="GH"/>
</dbReference>
<evidence type="ECO:0000313" key="19">
    <source>
        <dbReference type="Proteomes" id="UP000037505"/>
    </source>
</evidence>
<feature type="signal peptide" evidence="16">
    <location>
        <begin position="1"/>
        <end position="21"/>
    </location>
</feature>
<dbReference type="SUPFAM" id="SSF52279">
    <property type="entry name" value="Beta-D-glucan exohydrolase, C-terminal domain"/>
    <property type="match status" value="1"/>
</dbReference>
<keyword evidence="10" id="KW-0326">Glycosidase</keyword>
<dbReference type="STRING" id="1509407.A0A0L1IR40"/>
<gene>
    <name evidence="18" type="ORF">ANOM_009728</name>
</gene>
<feature type="chain" id="PRO_5005552809" description="Probable beta-glucosidase M" evidence="16">
    <location>
        <begin position="22"/>
        <end position="482"/>
    </location>
</feature>
<dbReference type="Proteomes" id="UP000037505">
    <property type="component" value="Unassembled WGS sequence"/>
</dbReference>
<comment type="catalytic activity">
    <reaction evidence="1">
        <text>Hydrolysis of terminal, non-reducing beta-D-glucosyl residues with release of beta-D-glucose.</text>
        <dbReference type="EC" id="3.2.1.21"/>
    </reaction>
</comment>
<dbReference type="InterPro" id="IPR036962">
    <property type="entry name" value="Glyco_hydro_3_N_sf"/>
</dbReference>
<dbReference type="InterPro" id="IPR036881">
    <property type="entry name" value="Glyco_hydro_3_C_sf"/>
</dbReference>
<dbReference type="GeneID" id="26811532"/>
<name>A0A0L1IR40_ASPN3</name>
<dbReference type="GO" id="GO:0008422">
    <property type="term" value="F:beta-glucosidase activity"/>
    <property type="evidence" value="ECO:0007669"/>
    <property type="project" value="UniProtKB-EC"/>
</dbReference>
<keyword evidence="8" id="KW-0325">Glycoprotein</keyword>